<dbReference type="EMBL" id="JAINUG010000307">
    <property type="protein sequence ID" value="KAJ8378903.1"/>
    <property type="molecule type" value="Genomic_DNA"/>
</dbReference>
<feature type="region of interest" description="Disordered" evidence="1">
    <location>
        <begin position="39"/>
        <end position="79"/>
    </location>
</feature>
<sequence length="122" mass="13423">MLVNLNFCPFPSMGRGGYLPAAPWQTGGTAAPGLGLIGRLLPGRSRSSPEHPAEFQPPSPVPRRAPQGERLKSLSRYGPEGYGNHHRAWLPLGLPPATERRLQCKECTDLPLHHHCRLRLAH</sequence>
<dbReference type="AlphaFoldDB" id="A0AAD7RF66"/>
<name>A0AAD7RF66_9TELE</name>
<accession>A0AAD7RF66</accession>
<organism evidence="2 3">
    <name type="scientific">Aldrovandia affinis</name>
    <dbReference type="NCBI Taxonomy" id="143900"/>
    <lineage>
        <taxon>Eukaryota</taxon>
        <taxon>Metazoa</taxon>
        <taxon>Chordata</taxon>
        <taxon>Craniata</taxon>
        <taxon>Vertebrata</taxon>
        <taxon>Euteleostomi</taxon>
        <taxon>Actinopterygii</taxon>
        <taxon>Neopterygii</taxon>
        <taxon>Teleostei</taxon>
        <taxon>Notacanthiformes</taxon>
        <taxon>Halosauridae</taxon>
        <taxon>Aldrovandia</taxon>
    </lineage>
</organism>
<protein>
    <submittedName>
        <fullName evidence="2">Uncharacterized protein</fullName>
    </submittedName>
</protein>
<evidence type="ECO:0000313" key="2">
    <source>
        <dbReference type="EMBL" id="KAJ8378903.1"/>
    </source>
</evidence>
<reference evidence="2" key="1">
    <citation type="journal article" date="2023" name="Science">
        <title>Genome structures resolve the early diversification of teleost fishes.</title>
        <authorList>
            <person name="Parey E."/>
            <person name="Louis A."/>
            <person name="Montfort J."/>
            <person name="Bouchez O."/>
            <person name="Roques C."/>
            <person name="Iampietro C."/>
            <person name="Lluch J."/>
            <person name="Castinel A."/>
            <person name="Donnadieu C."/>
            <person name="Desvignes T."/>
            <person name="Floi Bucao C."/>
            <person name="Jouanno E."/>
            <person name="Wen M."/>
            <person name="Mejri S."/>
            <person name="Dirks R."/>
            <person name="Jansen H."/>
            <person name="Henkel C."/>
            <person name="Chen W.J."/>
            <person name="Zahm M."/>
            <person name="Cabau C."/>
            <person name="Klopp C."/>
            <person name="Thompson A.W."/>
            <person name="Robinson-Rechavi M."/>
            <person name="Braasch I."/>
            <person name="Lecointre G."/>
            <person name="Bobe J."/>
            <person name="Postlethwait J.H."/>
            <person name="Berthelot C."/>
            <person name="Roest Crollius H."/>
            <person name="Guiguen Y."/>
        </authorList>
    </citation>
    <scope>NUCLEOTIDE SEQUENCE</scope>
    <source>
        <strain evidence="2">NC1722</strain>
    </source>
</reference>
<keyword evidence="3" id="KW-1185">Reference proteome</keyword>
<evidence type="ECO:0000256" key="1">
    <source>
        <dbReference type="SAM" id="MobiDB-lite"/>
    </source>
</evidence>
<evidence type="ECO:0000313" key="3">
    <source>
        <dbReference type="Proteomes" id="UP001221898"/>
    </source>
</evidence>
<gene>
    <name evidence="2" type="ORF">AAFF_G00233370</name>
</gene>
<proteinExistence type="predicted"/>
<comment type="caution">
    <text evidence="2">The sequence shown here is derived from an EMBL/GenBank/DDBJ whole genome shotgun (WGS) entry which is preliminary data.</text>
</comment>
<dbReference type="Proteomes" id="UP001221898">
    <property type="component" value="Unassembled WGS sequence"/>
</dbReference>